<dbReference type="InterPro" id="IPR019428">
    <property type="entry name" value="7TM_GPCR_serpentine_rcpt_Str"/>
</dbReference>
<comment type="caution">
    <text evidence="1">The sequence shown here is derived from an EMBL/GenBank/DDBJ whole genome shotgun (WGS) entry which is preliminary data.</text>
</comment>
<feature type="non-terminal residue" evidence="1">
    <location>
        <position position="1"/>
    </location>
</feature>
<dbReference type="PANTHER" id="PTHR45907:SF16">
    <property type="entry name" value="SERPENTINE RECEPTOR, CLASS J"/>
    <property type="match status" value="1"/>
</dbReference>
<feature type="non-terminal residue" evidence="1">
    <location>
        <position position="141"/>
    </location>
</feature>
<evidence type="ECO:0000313" key="2">
    <source>
        <dbReference type="Proteomes" id="UP001432027"/>
    </source>
</evidence>
<dbReference type="PANTHER" id="PTHR45907">
    <property type="entry name" value="SERPENTINE RECEPTOR, CLASS J"/>
    <property type="match status" value="1"/>
</dbReference>
<proteinExistence type="predicted"/>
<dbReference type="EMBL" id="BTSX01000004">
    <property type="protein sequence ID" value="GMS92161.1"/>
    <property type="molecule type" value="Genomic_DNA"/>
</dbReference>
<dbReference type="InterPro" id="IPR019423">
    <property type="entry name" value="7TM_GPCR_serpentine_rcpt_Srj"/>
</dbReference>
<gene>
    <name evidence="1" type="ORF">PENTCL1PPCAC_14336</name>
</gene>
<organism evidence="1 2">
    <name type="scientific">Pristionchus entomophagus</name>
    <dbReference type="NCBI Taxonomy" id="358040"/>
    <lineage>
        <taxon>Eukaryota</taxon>
        <taxon>Metazoa</taxon>
        <taxon>Ecdysozoa</taxon>
        <taxon>Nematoda</taxon>
        <taxon>Chromadorea</taxon>
        <taxon>Rhabditida</taxon>
        <taxon>Rhabditina</taxon>
        <taxon>Diplogasteromorpha</taxon>
        <taxon>Diplogasteroidea</taxon>
        <taxon>Neodiplogasteridae</taxon>
        <taxon>Pristionchus</taxon>
    </lineage>
</organism>
<sequence>AGILSNLLLLYIIKRFSSSDLGTYRHLLTVFSAHDIFLTVLHAILRPKNIIIGTVFSLVADGPIESKHFSSIYSACFAVPFSLMCFHFVYRYWAIERYLLVLHGTTGHFEDDALREVRQAFFETYGKRIEQGWVILDHWVS</sequence>
<evidence type="ECO:0000313" key="1">
    <source>
        <dbReference type="EMBL" id="GMS92161.1"/>
    </source>
</evidence>
<name>A0AAV5T9C7_9BILA</name>
<dbReference type="Proteomes" id="UP001432027">
    <property type="component" value="Unassembled WGS sequence"/>
</dbReference>
<accession>A0AAV5T9C7</accession>
<dbReference type="AlphaFoldDB" id="A0AAV5T9C7"/>
<keyword evidence="2" id="KW-1185">Reference proteome</keyword>
<reference evidence="1" key="1">
    <citation type="submission" date="2023-10" db="EMBL/GenBank/DDBJ databases">
        <title>Genome assembly of Pristionchus species.</title>
        <authorList>
            <person name="Yoshida K."/>
            <person name="Sommer R.J."/>
        </authorList>
    </citation>
    <scope>NUCLEOTIDE SEQUENCE</scope>
    <source>
        <strain evidence="1">RS0144</strain>
    </source>
</reference>
<dbReference type="Pfam" id="PF10326">
    <property type="entry name" value="7TM_GPCR_Str"/>
    <property type="match status" value="1"/>
</dbReference>
<evidence type="ECO:0008006" key="3">
    <source>
        <dbReference type="Google" id="ProtNLM"/>
    </source>
</evidence>
<protein>
    <recommendedName>
        <fullName evidence="3">G protein-coupled receptor</fullName>
    </recommendedName>
</protein>